<protein>
    <recommendedName>
        <fullName evidence="7">Acyl-CoA thioesterase 2</fullName>
        <ecNumber evidence="5">3.1.2.20</ecNumber>
    </recommendedName>
    <alternativeName>
        <fullName evidence="8">Thioesterase II</fullName>
    </alternativeName>
</protein>
<dbReference type="GO" id="GO:0006637">
    <property type="term" value="P:acyl-CoA metabolic process"/>
    <property type="evidence" value="ECO:0007669"/>
    <property type="project" value="InterPro"/>
</dbReference>
<comment type="subunit">
    <text evidence="2">Homotetramer.</text>
</comment>
<evidence type="ECO:0000256" key="1">
    <source>
        <dbReference type="ARBA" id="ARBA00006538"/>
    </source>
</evidence>
<dbReference type="InterPro" id="IPR049449">
    <property type="entry name" value="TesB_ACOT8-like_N"/>
</dbReference>
<dbReference type="InterPro" id="IPR003703">
    <property type="entry name" value="Acyl_CoA_thio"/>
</dbReference>
<evidence type="ECO:0000313" key="11">
    <source>
        <dbReference type="EMBL" id="PPE73767.1"/>
    </source>
</evidence>
<dbReference type="PANTHER" id="PTHR11066">
    <property type="entry name" value="ACYL-COA THIOESTERASE"/>
    <property type="match status" value="1"/>
</dbReference>
<dbReference type="InterPro" id="IPR025652">
    <property type="entry name" value="TesB_C"/>
</dbReference>
<evidence type="ECO:0000256" key="4">
    <source>
        <dbReference type="ARBA" id="ARBA00023098"/>
    </source>
</evidence>
<keyword evidence="4" id="KW-0443">Lipid metabolism</keyword>
<accession>A0A2S5TFS4</accession>
<sequence>MNRILSDLVGLLDLETIEQNIYRGQSRDLGGKSVFGGQVIGQALVAANRTVENQVPHSLHAYFLRPGDMALPIVYEVERVRDGRSFSTRRIHAIQHGQPILAMIASFQKEEGGLDHQARMPQVTPPEELPTLLECAREWVAQAPGVGERARNALLREVPIEFKPVQPWNPLLGEKREPAQHIWFRAAGQLPDDPLLHRCVLAYASDFNFLSTALLPHGMGWLRKDMVVASIDHALWFHRDVRVDDWLLYSMDSPSAQAARGFSRGLIFDRRGRLVASTTQESLMRVVEAP</sequence>
<dbReference type="EMBL" id="PSNW01000005">
    <property type="protein sequence ID" value="PPE73767.1"/>
    <property type="molecule type" value="Genomic_DNA"/>
</dbReference>
<dbReference type="GO" id="GO:0005829">
    <property type="term" value="C:cytosol"/>
    <property type="evidence" value="ECO:0007669"/>
    <property type="project" value="TreeGrafter"/>
</dbReference>
<dbReference type="Gene3D" id="2.40.160.210">
    <property type="entry name" value="Acyl-CoA thioesterase, double hotdog domain"/>
    <property type="match status" value="1"/>
</dbReference>
<proteinExistence type="inferred from homology"/>
<dbReference type="Proteomes" id="UP000238220">
    <property type="component" value="Unassembled WGS sequence"/>
</dbReference>
<evidence type="ECO:0000256" key="5">
    <source>
        <dbReference type="ARBA" id="ARBA00038894"/>
    </source>
</evidence>
<evidence type="ECO:0000259" key="9">
    <source>
        <dbReference type="Pfam" id="PF02551"/>
    </source>
</evidence>
<dbReference type="NCBIfam" id="TIGR00189">
    <property type="entry name" value="tesB"/>
    <property type="match status" value="1"/>
</dbReference>
<dbReference type="GO" id="GO:0009062">
    <property type="term" value="P:fatty acid catabolic process"/>
    <property type="evidence" value="ECO:0007669"/>
    <property type="project" value="TreeGrafter"/>
</dbReference>
<dbReference type="AlphaFoldDB" id="A0A2S5TFS4"/>
<evidence type="ECO:0000256" key="6">
    <source>
        <dbReference type="ARBA" id="ARBA00050943"/>
    </source>
</evidence>
<evidence type="ECO:0000259" key="10">
    <source>
        <dbReference type="Pfam" id="PF13622"/>
    </source>
</evidence>
<dbReference type="CDD" id="cd03444">
    <property type="entry name" value="Thioesterase_II_repeat1"/>
    <property type="match status" value="1"/>
</dbReference>
<dbReference type="Pfam" id="PF02551">
    <property type="entry name" value="Acyl_CoA_thio"/>
    <property type="match status" value="1"/>
</dbReference>
<comment type="catalytic activity">
    <reaction evidence="6">
        <text>a fatty acyl-CoA + H2O = a fatty acid + CoA + H(+)</text>
        <dbReference type="Rhea" id="RHEA:16781"/>
        <dbReference type="ChEBI" id="CHEBI:15377"/>
        <dbReference type="ChEBI" id="CHEBI:15378"/>
        <dbReference type="ChEBI" id="CHEBI:28868"/>
        <dbReference type="ChEBI" id="CHEBI:57287"/>
        <dbReference type="ChEBI" id="CHEBI:77636"/>
        <dbReference type="EC" id="3.1.2.20"/>
    </reaction>
    <physiologicalReaction direction="left-to-right" evidence="6">
        <dbReference type="Rhea" id="RHEA:16782"/>
    </physiologicalReaction>
</comment>
<gene>
    <name evidence="11" type="primary">tesB</name>
    <name evidence="11" type="ORF">C3942_10160</name>
</gene>
<feature type="domain" description="Acyl-CoA thioesterase 2 C-terminal" evidence="9">
    <location>
        <begin position="159"/>
        <end position="281"/>
    </location>
</feature>
<evidence type="ECO:0000256" key="7">
    <source>
        <dbReference type="ARBA" id="ARBA00071120"/>
    </source>
</evidence>
<dbReference type="CDD" id="cd03445">
    <property type="entry name" value="Thioesterase_II_repeat2"/>
    <property type="match status" value="1"/>
</dbReference>
<dbReference type="SUPFAM" id="SSF54637">
    <property type="entry name" value="Thioesterase/thiol ester dehydrase-isomerase"/>
    <property type="match status" value="2"/>
</dbReference>
<dbReference type="RefSeq" id="WP_104230282.1">
    <property type="nucleotide sequence ID" value="NZ_PSNW01000005.1"/>
</dbReference>
<keyword evidence="12" id="KW-1185">Reference proteome</keyword>
<dbReference type="PANTHER" id="PTHR11066:SF34">
    <property type="entry name" value="ACYL-COENZYME A THIOESTERASE 8"/>
    <property type="match status" value="1"/>
</dbReference>
<evidence type="ECO:0000256" key="8">
    <source>
        <dbReference type="ARBA" id="ARBA00079653"/>
    </source>
</evidence>
<evidence type="ECO:0000256" key="2">
    <source>
        <dbReference type="ARBA" id="ARBA00011881"/>
    </source>
</evidence>
<comment type="caution">
    <text evidence="11">The sequence shown here is derived from an EMBL/GenBank/DDBJ whole genome shotgun (WGS) entry which is preliminary data.</text>
</comment>
<evidence type="ECO:0000313" key="12">
    <source>
        <dbReference type="Proteomes" id="UP000238220"/>
    </source>
</evidence>
<feature type="domain" description="Acyl-CoA thioesterase-like N-terminal HotDog" evidence="10">
    <location>
        <begin position="31"/>
        <end position="108"/>
    </location>
</feature>
<dbReference type="Pfam" id="PF13622">
    <property type="entry name" value="4HBT_3"/>
    <property type="match status" value="1"/>
</dbReference>
<organism evidence="11 12">
    <name type="scientific">Solimonas fluminis</name>
    <dbReference type="NCBI Taxonomy" id="2086571"/>
    <lineage>
        <taxon>Bacteria</taxon>
        <taxon>Pseudomonadati</taxon>
        <taxon>Pseudomonadota</taxon>
        <taxon>Gammaproteobacteria</taxon>
        <taxon>Nevskiales</taxon>
        <taxon>Nevskiaceae</taxon>
        <taxon>Solimonas</taxon>
    </lineage>
</organism>
<dbReference type="FunFam" id="2.40.160.210:FF:000001">
    <property type="entry name" value="Acyl-CoA thioesterase II"/>
    <property type="match status" value="1"/>
</dbReference>
<dbReference type="GO" id="GO:0047617">
    <property type="term" value="F:fatty acyl-CoA hydrolase activity"/>
    <property type="evidence" value="ECO:0007669"/>
    <property type="project" value="UniProtKB-EC"/>
</dbReference>
<comment type="similarity">
    <text evidence="1">Belongs to the C/M/P thioester hydrolase family.</text>
</comment>
<dbReference type="OrthoDB" id="9781019at2"/>
<reference evidence="11 12" key="1">
    <citation type="submission" date="2018-02" db="EMBL/GenBank/DDBJ databases">
        <title>Genome sequencing of Solimonas sp. HR-BB.</title>
        <authorList>
            <person name="Lee Y."/>
            <person name="Jeon C.O."/>
        </authorList>
    </citation>
    <scope>NUCLEOTIDE SEQUENCE [LARGE SCALE GENOMIC DNA]</scope>
    <source>
        <strain evidence="11 12">HR-BB</strain>
    </source>
</reference>
<evidence type="ECO:0000256" key="3">
    <source>
        <dbReference type="ARBA" id="ARBA00022801"/>
    </source>
</evidence>
<dbReference type="InterPro" id="IPR029069">
    <property type="entry name" value="HotDog_dom_sf"/>
</dbReference>
<dbReference type="EC" id="3.1.2.20" evidence="5"/>
<dbReference type="InterPro" id="IPR042171">
    <property type="entry name" value="Acyl-CoA_hotdog"/>
</dbReference>
<keyword evidence="3" id="KW-0378">Hydrolase</keyword>
<name>A0A2S5TFS4_9GAMM</name>